<reference evidence="1 2" key="1">
    <citation type="submission" date="2020-08" db="EMBL/GenBank/DDBJ databases">
        <title>Genomic Encyclopedia of Type Strains, Phase IV (KMG-IV): sequencing the most valuable type-strain genomes for metagenomic binning, comparative biology and taxonomic classification.</title>
        <authorList>
            <person name="Goeker M."/>
        </authorList>
    </citation>
    <scope>NUCLEOTIDE SEQUENCE [LARGE SCALE GENOMIC DNA]</scope>
    <source>
        <strain evidence="1 2">DSM 22975</strain>
    </source>
</reference>
<name>A0A841GKS4_9GAMM</name>
<protein>
    <submittedName>
        <fullName evidence="1">Uncharacterized protein</fullName>
    </submittedName>
</protein>
<evidence type="ECO:0000313" key="1">
    <source>
        <dbReference type="EMBL" id="MBB6055102.1"/>
    </source>
</evidence>
<comment type="caution">
    <text evidence="1">The sequence shown here is derived from an EMBL/GenBank/DDBJ whole genome shotgun (WGS) entry which is preliminary data.</text>
</comment>
<keyword evidence="2" id="KW-1185">Reference proteome</keyword>
<dbReference type="RefSeq" id="WP_188025888.1">
    <property type="nucleotide sequence ID" value="NZ_JACHGR010000003.1"/>
</dbReference>
<accession>A0A841GKS4</accession>
<evidence type="ECO:0000313" key="2">
    <source>
        <dbReference type="Proteomes" id="UP000585721"/>
    </source>
</evidence>
<organism evidence="1 2">
    <name type="scientific">Tolumonas osonensis</name>
    <dbReference type="NCBI Taxonomy" id="675874"/>
    <lineage>
        <taxon>Bacteria</taxon>
        <taxon>Pseudomonadati</taxon>
        <taxon>Pseudomonadota</taxon>
        <taxon>Gammaproteobacteria</taxon>
        <taxon>Aeromonadales</taxon>
        <taxon>Aeromonadaceae</taxon>
        <taxon>Tolumonas</taxon>
    </lineage>
</organism>
<dbReference type="Proteomes" id="UP000585721">
    <property type="component" value="Unassembled WGS sequence"/>
</dbReference>
<dbReference type="EMBL" id="JACHGR010000003">
    <property type="protein sequence ID" value="MBB6055102.1"/>
    <property type="molecule type" value="Genomic_DNA"/>
</dbReference>
<sequence length="305" mass="34893">MGKKVSSLLPIEYCQLDRATRLLKCEFADIIHWFSIGAIELCVKDPGEGIIRVFREDGNGVDYKATKKLITDVYINEGVSFTKYTSAEKSRYNNESIDEINDMPAEDVWPTSVQLTGFWSLLWIPEDSGPETDITSFCDIYPYGETISISARLHSVDKAISCFINDTPNDYAEIKAKDLWIMKPDLERLYEAIVSKMPLKNIFNNTNLAEMKSSREKLAVQNQNEPRPRVTTTQIDMVIGLMALHPEIGRELLYNPYKLFDLLEEMFARNGMRCPVNTGDTIKTWIERQTIISLVDKLISDRDKP</sequence>
<proteinExistence type="predicted"/>
<gene>
    <name evidence="1" type="ORF">HNR75_000984</name>
</gene>
<dbReference type="AlphaFoldDB" id="A0A841GKS4"/>